<dbReference type="PANTHER" id="PTHR14905">
    <property type="entry name" value="NG37"/>
    <property type="match status" value="1"/>
</dbReference>
<dbReference type="EMBL" id="QKKF02026665">
    <property type="protein sequence ID" value="RZF36282.1"/>
    <property type="molecule type" value="Genomic_DNA"/>
</dbReference>
<keyword evidence="6" id="KW-0393">Immunoglobulin domain</keyword>
<feature type="signal peptide" evidence="8">
    <location>
        <begin position="1"/>
        <end position="25"/>
    </location>
</feature>
<feature type="compositionally biased region" description="Polar residues" evidence="7">
    <location>
        <begin position="474"/>
        <end position="490"/>
    </location>
</feature>
<dbReference type="InterPro" id="IPR007110">
    <property type="entry name" value="Ig-like_dom"/>
</dbReference>
<dbReference type="SMR" id="A0A482WSP5"/>
<dbReference type="InterPro" id="IPR056861">
    <property type="entry name" value="HMCN1-like_VWA"/>
</dbReference>
<dbReference type="GO" id="GO:0032991">
    <property type="term" value="C:protein-containing complex"/>
    <property type="evidence" value="ECO:0007669"/>
    <property type="project" value="UniProtKB-ARBA"/>
</dbReference>
<evidence type="ECO:0000256" key="6">
    <source>
        <dbReference type="ARBA" id="ARBA00023319"/>
    </source>
</evidence>
<dbReference type="SUPFAM" id="SSF53300">
    <property type="entry name" value="vWA-like"/>
    <property type="match status" value="1"/>
</dbReference>
<feature type="chain" id="PRO_5019804944" description="Ig-like domain-containing protein" evidence="8">
    <location>
        <begin position="26"/>
        <end position="1246"/>
    </location>
</feature>
<dbReference type="PROSITE" id="PS50835">
    <property type="entry name" value="IG_LIKE"/>
    <property type="match status" value="3"/>
</dbReference>
<dbReference type="InterPro" id="IPR052577">
    <property type="entry name" value="VWA7"/>
</dbReference>
<evidence type="ECO:0000313" key="11">
    <source>
        <dbReference type="Proteomes" id="UP000291343"/>
    </source>
</evidence>
<dbReference type="InterPro" id="IPR036179">
    <property type="entry name" value="Ig-like_dom_sf"/>
</dbReference>
<dbReference type="InterPro" id="IPR036465">
    <property type="entry name" value="vWFA_dom_sf"/>
</dbReference>
<organism evidence="10 11">
    <name type="scientific">Laodelphax striatellus</name>
    <name type="common">Small brown planthopper</name>
    <name type="synonym">Delphax striatella</name>
    <dbReference type="NCBI Taxonomy" id="195883"/>
    <lineage>
        <taxon>Eukaryota</taxon>
        <taxon>Metazoa</taxon>
        <taxon>Ecdysozoa</taxon>
        <taxon>Arthropoda</taxon>
        <taxon>Hexapoda</taxon>
        <taxon>Insecta</taxon>
        <taxon>Pterygota</taxon>
        <taxon>Neoptera</taxon>
        <taxon>Paraneoptera</taxon>
        <taxon>Hemiptera</taxon>
        <taxon>Auchenorrhyncha</taxon>
        <taxon>Fulgoroidea</taxon>
        <taxon>Delphacidae</taxon>
        <taxon>Criomorphinae</taxon>
        <taxon>Laodelphax</taxon>
    </lineage>
</organism>
<dbReference type="PANTHER" id="PTHR14905:SF7">
    <property type="entry name" value="VON WILLEBRAND FACTOR A DOMAIN-CONTAINING PROTEIN 7"/>
    <property type="match status" value="1"/>
</dbReference>
<dbReference type="InterPro" id="IPR003598">
    <property type="entry name" value="Ig_sub2"/>
</dbReference>
<keyword evidence="11" id="KW-1185">Reference proteome</keyword>
<comment type="caution">
    <text evidence="10">The sequence shown here is derived from an EMBL/GenBank/DDBJ whole genome shotgun (WGS) entry which is preliminary data.</text>
</comment>
<dbReference type="Gene3D" id="3.40.50.410">
    <property type="entry name" value="von Willebrand factor, type A domain"/>
    <property type="match status" value="1"/>
</dbReference>
<dbReference type="Pfam" id="PF07679">
    <property type="entry name" value="I-set"/>
    <property type="match status" value="1"/>
</dbReference>
<reference evidence="10 11" key="1">
    <citation type="journal article" date="2017" name="Gigascience">
        <title>Genome sequence of the small brown planthopper, Laodelphax striatellus.</title>
        <authorList>
            <person name="Zhu J."/>
            <person name="Jiang F."/>
            <person name="Wang X."/>
            <person name="Yang P."/>
            <person name="Bao Y."/>
            <person name="Zhao W."/>
            <person name="Wang W."/>
            <person name="Lu H."/>
            <person name="Wang Q."/>
            <person name="Cui N."/>
            <person name="Li J."/>
            <person name="Chen X."/>
            <person name="Luo L."/>
            <person name="Yu J."/>
            <person name="Kang L."/>
            <person name="Cui F."/>
        </authorList>
    </citation>
    <scope>NUCLEOTIDE SEQUENCE [LARGE SCALE GENOMIC DNA]</scope>
    <source>
        <strain evidence="10">Lst14</strain>
    </source>
</reference>
<evidence type="ECO:0000256" key="2">
    <source>
        <dbReference type="ARBA" id="ARBA00022525"/>
    </source>
</evidence>
<feature type="domain" description="Ig-like" evidence="9">
    <location>
        <begin position="1115"/>
        <end position="1203"/>
    </location>
</feature>
<dbReference type="CDD" id="cd00096">
    <property type="entry name" value="Ig"/>
    <property type="match status" value="2"/>
</dbReference>
<evidence type="ECO:0000256" key="8">
    <source>
        <dbReference type="SAM" id="SignalP"/>
    </source>
</evidence>
<accession>A0A482WSP5</accession>
<feature type="domain" description="Ig-like" evidence="9">
    <location>
        <begin position="1007"/>
        <end position="1110"/>
    </location>
</feature>
<evidence type="ECO:0000256" key="7">
    <source>
        <dbReference type="SAM" id="MobiDB-lite"/>
    </source>
</evidence>
<feature type="region of interest" description="Disordered" evidence="7">
    <location>
        <begin position="474"/>
        <end position="518"/>
    </location>
</feature>
<dbReference type="InParanoid" id="A0A482WSP5"/>
<dbReference type="SUPFAM" id="SSF48726">
    <property type="entry name" value="Immunoglobulin"/>
    <property type="match status" value="3"/>
</dbReference>
<gene>
    <name evidence="10" type="ORF">LSTR_LSTR006787</name>
</gene>
<dbReference type="InterPro" id="IPR013783">
    <property type="entry name" value="Ig-like_fold"/>
</dbReference>
<dbReference type="Proteomes" id="UP000291343">
    <property type="component" value="Unassembled WGS sequence"/>
</dbReference>
<dbReference type="AlphaFoldDB" id="A0A482WSP5"/>
<dbReference type="FunFam" id="2.60.40.10:FF:000032">
    <property type="entry name" value="palladin isoform X1"/>
    <property type="match status" value="1"/>
</dbReference>
<evidence type="ECO:0000256" key="5">
    <source>
        <dbReference type="ARBA" id="ARBA00023180"/>
    </source>
</evidence>
<dbReference type="Gene3D" id="2.60.40.10">
    <property type="entry name" value="Immunoglobulins"/>
    <property type="match status" value="3"/>
</dbReference>
<evidence type="ECO:0000313" key="10">
    <source>
        <dbReference type="EMBL" id="RZF36282.1"/>
    </source>
</evidence>
<dbReference type="Pfam" id="PF23560">
    <property type="entry name" value="GBD_Hemicentin"/>
    <property type="match status" value="1"/>
</dbReference>
<dbReference type="GO" id="GO:0005576">
    <property type="term" value="C:extracellular region"/>
    <property type="evidence" value="ECO:0007669"/>
    <property type="project" value="UniProtKB-SubCell"/>
</dbReference>
<protein>
    <recommendedName>
        <fullName evidence="9">Ig-like domain-containing protein</fullName>
    </recommendedName>
</protein>
<dbReference type="InterPro" id="IPR013098">
    <property type="entry name" value="Ig_I-set"/>
</dbReference>
<name>A0A482WSP5_LAOST</name>
<evidence type="ECO:0000256" key="1">
    <source>
        <dbReference type="ARBA" id="ARBA00004613"/>
    </source>
</evidence>
<dbReference type="STRING" id="195883.A0A482WSP5"/>
<evidence type="ECO:0000256" key="3">
    <source>
        <dbReference type="ARBA" id="ARBA00022729"/>
    </source>
</evidence>
<sequence>MRHRAWRLITLQCVVILSFNHCVSAFDGVVNNAGNISLSESDSNLLTNIDGADNEILLGAKDDSSASYSVIGEEQFHQYLDKWGNDTKNSTLKKSHDEEIDRNNTSGNEDKDQFLFYLENRGYDTENSTFKVSHQEVVDGNSKLDSTNDHEDEGILKSLISFTSGTLFKMFYASDSSENNEIKDTPLEGKHSSVDVNTHSNSQVTQINEETHSKSYVISNKNVETRGLSTDLDLLDVIDPNTNVNYVRSDGKLHRARSGEIQDGRVNKEIDSEPIDSTFDKYLWTKIRTEISGDQIPNDDPNVHYPADGGLEDDNVWNHLIKSGRGVECPGLETVQEEKSKDEVTGKLEDLKKGEEKAINAVEEGIRNLYFEEKVLHLENKGGVDLDAIKVKNDSKLEAGKSAEGIEIEEKKFEDSSEKLGDRIKLKEVLNKPQAATHNLDLSNKSVEVDFQVLSTPVSTVSFVQEDATLKTSYETSTEISYPSASVNTSKRSDSSEMKPVNDAPQDEAQGSETLEEEDSGVSLAFVFDATGSMWDDLVQVREGAAKILNAMLERPDKPIYNYVLVPFQDPNIGPVTVTTDHAYLMQQLNAIQVFGGSDCPEMSIHAVKLALETSRPLSYIYVFTDASAKDYALVDEVLPLVQEKLSKVVFVMTGDCGNPKHPGYLVYHKIAATSSGQVYHLNKTDVNEVLNFIRLTLKPQKEKVNLLSVDHVGEINVNDSNIPLTVDKSLSEFTVSLSGRNASLGVFDPSGVAAVPPKLTPLLDLENVKVVNIKEPDPGIWTLKVDVDSDSQFTVRTTGLSSSDFGYGFSQQPDINPAYTVARPFKGSDTNLFIWMTEPEELSDFKSIELTGINGKVFQILPLEPIDKYIGVYKTKPFTPPEDFFYIHVHGITSDGHPFRRISPTAVSPAKEEKPEIVVSSNEVVVFANGNAVLSGFVKSYLPFKVDWHKSGVRLGPEQHYSFSSNVTHELRNISKNDQGVYIIRAVNKIGRSFKTLKVTVKGGIPVVVAGSPRGRGDVTVWDEVTMGCVVSSDLPYTVTWLKQSHSSGTNHVVGDVKIPSLADVKENRIGVLPNNTLFIAHVLLEDSGTYVCNAETSVGVGKSRFHLSVHEEPKVEISPKTIEVSAGEQVTLTCKALSGHPKLTWTRNGTLMHGTNSRWRIVDGRNQSELVLNAVQKTDEGIYKCEAENEVGEDVSESRIQVHEVPKIIVDKERKVIIDGPTEIVLKCHAYNVPEDYELLWIPG</sequence>
<keyword evidence="5" id="KW-0325">Glycoprotein</keyword>
<keyword evidence="2" id="KW-0964">Secreted</keyword>
<dbReference type="InterPro" id="IPR056475">
    <property type="entry name" value="GBD_Hemicentin/VWA7"/>
</dbReference>
<feature type="domain" description="Ig-like" evidence="9">
    <location>
        <begin position="1208"/>
        <end position="1246"/>
    </location>
</feature>
<dbReference type="InterPro" id="IPR003599">
    <property type="entry name" value="Ig_sub"/>
</dbReference>
<keyword evidence="3 8" id="KW-0732">Signal</keyword>
<evidence type="ECO:0000259" key="9">
    <source>
        <dbReference type="PROSITE" id="PS50835"/>
    </source>
</evidence>
<dbReference type="Pfam" id="PF13927">
    <property type="entry name" value="Ig_3"/>
    <property type="match status" value="1"/>
</dbReference>
<dbReference type="Pfam" id="PF25106">
    <property type="entry name" value="VWA_4"/>
    <property type="match status" value="1"/>
</dbReference>
<dbReference type="OrthoDB" id="5985519at2759"/>
<dbReference type="SMART" id="SM00408">
    <property type="entry name" value="IGc2"/>
    <property type="match status" value="3"/>
</dbReference>
<keyword evidence="4" id="KW-1015">Disulfide bond</keyword>
<proteinExistence type="predicted"/>
<evidence type="ECO:0000256" key="4">
    <source>
        <dbReference type="ARBA" id="ARBA00023157"/>
    </source>
</evidence>
<dbReference type="SMART" id="SM00409">
    <property type="entry name" value="IG"/>
    <property type="match status" value="3"/>
</dbReference>
<comment type="subcellular location">
    <subcellularLocation>
        <location evidence="1">Secreted</location>
    </subcellularLocation>
</comment>